<name>A0A9P6QJQ1_9FUNG</name>
<proteinExistence type="predicted"/>
<comment type="caution">
    <text evidence="2">The sequence shown here is derived from an EMBL/GenBank/DDBJ whole genome shotgun (WGS) entry which is preliminary data.</text>
</comment>
<protein>
    <recommendedName>
        <fullName evidence="4">Spore coat protein CotH</fullName>
    </recommendedName>
</protein>
<dbReference type="InterPro" id="IPR014867">
    <property type="entry name" value="Spore_coat_CotH_CotH2/3/7"/>
</dbReference>
<sequence>MRIYLLSGLLALTSSVYAEVTYNVIGFPDSKTNTFAVEINKKLYPLETTEKTFPLWSAKIPEASSSSGYRYLQLNDKGGVVLREKFLRAFKNRKLTATANEFFNRQVTVADVPAIKQVYPSTLPPEGSVAFDNNQIGTIHLTPDPAEFKKMIDNPQKPTDPTVDVKAIKAGFKFINAGNVYDAVEPVKIKVSGHGSRKFEKLSLRIKFDGDDTFYNRPIIKLRSQVFDPTMIRERLYIDLVNSVAVPTYQGSYVRVFVNGKPHGFYLMVEDIEPPFLSTRIHHGRITKEKEMGSLYQMGSHITGLEATMAWNGSKTADYHPEIYENKVLGQNTKEEPMAQFIDFMKVLRDYDPTKPDAIEFWNSHLDLDGFLRSMALEFLTGHWDAYWWKGNNYFMYFNVETKVWQFIPTDFDVTFSDGGRADVDVDYKQFAASRLRRKGKDHPLITKLIYKNKDIAARFEFILKSIANAVFTDKVLEPRITAFKELIKEDVAWDYSIDRSAQPGKNYGWTISDFFTSIDKPVKKTGYSINFGIRQWINKRAGALPK</sequence>
<keyword evidence="1" id="KW-0732">Signal</keyword>
<evidence type="ECO:0000313" key="3">
    <source>
        <dbReference type="Proteomes" id="UP000807716"/>
    </source>
</evidence>
<accession>A0A9P6QJQ1</accession>
<dbReference type="EMBL" id="JAAAJB010000005">
    <property type="protein sequence ID" value="KAG0270461.1"/>
    <property type="molecule type" value="Genomic_DNA"/>
</dbReference>
<gene>
    <name evidence="2" type="ORF">DFQ27_006673</name>
</gene>
<evidence type="ECO:0000313" key="2">
    <source>
        <dbReference type="EMBL" id="KAG0270461.1"/>
    </source>
</evidence>
<dbReference type="Pfam" id="PF08757">
    <property type="entry name" value="CotH"/>
    <property type="match status" value="1"/>
</dbReference>
<reference evidence="2" key="1">
    <citation type="journal article" date="2020" name="Fungal Divers.">
        <title>Resolving the Mortierellaceae phylogeny through synthesis of multi-gene phylogenetics and phylogenomics.</title>
        <authorList>
            <person name="Vandepol N."/>
            <person name="Liber J."/>
            <person name="Desiro A."/>
            <person name="Na H."/>
            <person name="Kennedy M."/>
            <person name="Barry K."/>
            <person name="Grigoriev I.V."/>
            <person name="Miller A.N."/>
            <person name="O'Donnell K."/>
            <person name="Stajich J.E."/>
            <person name="Bonito G."/>
        </authorList>
    </citation>
    <scope>NUCLEOTIDE SEQUENCE</scope>
    <source>
        <strain evidence="2">BC1065</strain>
    </source>
</reference>
<dbReference type="OrthoDB" id="10267127at2759"/>
<evidence type="ECO:0000256" key="1">
    <source>
        <dbReference type="SAM" id="SignalP"/>
    </source>
</evidence>
<keyword evidence="3" id="KW-1185">Reference proteome</keyword>
<dbReference type="PANTHER" id="PTHR40050:SF1">
    <property type="entry name" value="INNER SPORE COAT PROTEIN H"/>
    <property type="match status" value="1"/>
</dbReference>
<dbReference type="PANTHER" id="PTHR40050">
    <property type="entry name" value="INNER SPORE COAT PROTEIN H"/>
    <property type="match status" value="1"/>
</dbReference>
<dbReference type="AlphaFoldDB" id="A0A9P6QJQ1"/>
<organism evidence="2 3">
    <name type="scientific">Actinomortierella ambigua</name>
    <dbReference type="NCBI Taxonomy" id="1343610"/>
    <lineage>
        <taxon>Eukaryota</taxon>
        <taxon>Fungi</taxon>
        <taxon>Fungi incertae sedis</taxon>
        <taxon>Mucoromycota</taxon>
        <taxon>Mortierellomycotina</taxon>
        <taxon>Mortierellomycetes</taxon>
        <taxon>Mortierellales</taxon>
        <taxon>Mortierellaceae</taxon>
        <taxon>Actinomortierella</taxon>
    </lineage>
</organism>
<feature type="signal peptide" evidence="1">
    <location>
        <begin position="1"/>
        <end position="18"/>
    </location>
</feature>
<feature type="chain" id="PRO_5040327316" description="Spore coat protein CotH" evidence="1">
    <location>
        <begin position="19"/>
        <end position="547"/>
    </location>
</feature>
<evidence type="ECO:0008006" key="4">
    <source>
        <dbReference type="Google" id="ProtNLM"/>
    </source>
</evidence>
<dbReference type="Proteomes" id="UP000807716">
    <property type="component" value="Unassembled WGS sequence"/>
</dbReference>